<dbReference type="GO" id="GO:0004497">
    <property type="term" value="F:monooxygenase activity"/>
    <property type="evidence" value="ECO:0007669"/>
    <property type="project" value="UniProtKB-KW"/>
</dbReference>
<comment type="similarity">
    <text evidence="1">Belongs to the cytochrome P450 family.</text>
</comment>
<name>A0A914E6H6_9BILA</name>
<dbReference type="InterPro" id="IPR001128">
    <property type="entry name" value="Cyt_P450"/>
</dbReference>
<dbReference type="GO" id="GO:0005506">
    <property type="term" value="F:iron ion binding"/>
    <property type="evidence" value="ECO:0007669"/>
    <property type="project" value="InterPro"/>
</dbReference>
<dbReference type="AlphaFoldDB" id="A0A914E6H6"/>
<evidence type="ECO:0000256" key="2">
    <source>
        <dbReference type="ARBA" id="ARBA00023033"/>
    </source>
</evidence>
<dbReference type="SUPFAM" id="SSF48264">
    <property type="entry name" value="Cytochrome P450"/>
    <property type="match status" value="1"/>
</dbReference>
<organism evidence="3 4">
    <name type="scientific">Acrobeloides nanus</name>
    <dbReference type="NCBI Taxonomy" id="290746"/>
    <lineage>
        <taxon>Eukaryota</taxon>
        <taxon>Metazoa</taxon>
        <taxon>Ecdysozoa</taxon>
        <taxon>Nematoda</taxon>
        <taxon>Chromadorea</taxon>
        <taxon>Rhabditida</taxon>
        <taxon>Tylenchina</taxon>
        <taxon>Cephalobomorpha</taxon>
        <taxon>Cephaloboidea</taxon>
        <taxon>Cephalobidae</taxon>
        <taxon>Acrobeloides</taxon>
    </lineage>
</organism>
<evidence type="ECO:0000313" key="4">
    <source>
        <dbReference type="WBParaSite" id="ACRNAN_scaffold5672.g23270.t1"/>
    </source>
</evidence>
<dbReference type="GO" id="GO:0020037">
    <property type="term" value="F:heme binding"/>
    <property type="evidence" value="ECO:0007669"/>
    <property type="project" value="InterPro"/>
</dbReference>
<dbReference type="Gene3D" id="1.10.630.10">
    <property type="entry name" value="Cytochrome P450"/>
    <property type="match status" value="1"/>
</dbReference>
<dbReference type="WBParaSite" id="ACRNAN_scaffold5672.g23270.t1">
    <property type="protein sequence ID" value="ACRNAN_scaffold5672.g23270.t1"/>
    <property type="gene ID" value="ACRNAN_scaffold5672.g23270"/>
</dbReference>
<dbReference type="Proteomes" id="UP000887540">
    <property type="component" value="Unplaced"/>
</dbReference>
<reference evidence="4" key="1">
    <citation type="submission" date="2022-11" db="UniProtKB">
        <authorList>
            <consortium name="WormBaseParasite"/>
        </authorList>
    </citation>
    <scope>IDENTIFICATION</scope>
</reference>
<dbReference type="InterPro" id="IPR036396">
    <property type="entry name" value="Cyt_P450_sf"/>
</dbReference>
<keyword evidence="3" id="KW-1185">Reference proteome</keyword>
<evidence type="ECO:0000313" key="3">
    <source>
        <dbReference type="Proteomes" id="UP000887540"/>
    </source>
</evidence>
<sequence>MLSTDEIVGLSIDIIASGSLTTLAEICYYLAIYPDVQTKVLNEINEAISDDNDDIMSEWNHFTANEVML</sequence>
<dbReference type="GO" id="GO:0016705">
    <property type="term" value="F:oxidoreductase activity, acting on paired donors, with incorporation or reduction of molecular oxygen"/>
    <property type="evidence" value="ECO:0007669"/>
    <property type="project" value="InterPro"/>
</dbReference>
<accession>A0A914E6H6</accession>
<dbReference type="Pfam" id="PF00067">
    <property type="entry name" value="p450"/>
    <property type="match status" value="1"/>
</dbReference>
<keyword evidence="2" id="KW-0503">Monooxygenase</keyword>
<keyword evidence="2" id="KW-0560">Oxidoreductase</keyword>
<protein>
    <submittedName>
        <fullName evidence="4">Cytochrome P450</fullName>
    </submittedName>
</protein>
<proteinExistence type="inferred from homology"/>
<evidence type="ECO:0000256" key="1">
    <source>
        <dbReference type="ARBA" id="ARBA00010617"/>
    </source>
</evidence>